<sequence>MPNNLDILKKANSKAKNFLVSTADFALFFNEMLACTGTVNLNTSIEVTMQEQNINAGKGNKLVYSYKYGREMNITLEAANWDLRYLAVNLGKDINVKLDDAYDIYKCVTINDGIGILPNTPIGNVDVEISADNAINVVPNGNTIDLKPYGVESGTVNVTYKFREMSQTIVIDAETSPKVYKLILTADKHNNKLGKVGTVEIEVPSFQPSGNFNIEFTPDGVTSTSIEGKALAVEGDTCDSGNAVYAYVRERSDEEYKIIVSEIAGTPGVIELDSADKTKTVTISVIGVKGAMYSNIELDNTDCTFVSDTPSVATVDTDGIVTAVSAGTAKITITYGGISDEIDVIVA</sequence>
<dbReference type="SUPFAM" id="SSF49373">
    <property type="entry name" value="Invasin/intimin cell-adhesion fragments"/>
    <property type="match status" value="1"/>
</dbReference>
<dbReference type="SMART" id="SM00635">
    <property type="entry name" value="BID_2"/>
    <property type="match status" value="1"/>
</dbReference>
<dbReference type="InterPro" id="IPR008964">
    <property type="entry name" value="Invasin/intimin_cell_adhesion"/>
</dbReference>
<feature type="domain" description="BIG2" evidence="1">
    <location>
        <begin position="264"/>
        <end position="345"/>
    </location>
</feature>
<dbReference type="OrthoDB" id="2024320at2"/>
<dbReference type="AlphaFoldDB" id="N1ZZW4"/>
<dbReference type="InterPro" id="IPR054604">
    <property type="entry name" value="SbsC_Big-like"/>
</dbReference>
<dbReference type="Pfam" id="PF22359">
    <property type="entry name" value="Big-like"/>
    <property type="match status" value="1"/>
</dbReference>
<reference evidence="2 3" key="1">
    <citation type="journal article" date="2014" name="Genome Announc.">
        <title>Draft genome sequences of the altered schaedler flora, a defined bacterial community from gnotobiotic mice.</title>
        <authorList>
            <person name="Wannemuehler M.J."/>
            <person name="Overstreet A.M."/>
            <person name="Ward D.V."/>
            <person name="Phillips G.J."/>
        </authorList>
    </citation>
    <scope>NUCLEOTIDE SEQUENCE [LARGE SCALE GENOMIC DNA]</scope>
    <source>
        <strain evidence="2 3">ASF492</strain>
    </source>
</reference>
<evidence type="ECO:0000313" key="2">
    <source>
        <dbReference type="EMBL" id="EMZ21426.1"/>
    </source>
</evidence>
<protein>
    <recommendedName>
        <fullName evidence="1">BIG2 domain-containing protein</fullName>
    </recommendedName>
</protein>
<dbReference type="InterPro" id="IPR003343">
    <property type="entry name" value="Big_2"/>
</dbReference>
<dbReference type="eggNOG" id="ENOG5032RES">
    <property type="taxonomic scope" value="Bacteria"/>
</dbReference>
<accession>N1ZZW4</accession>
<gene>
    <name evidence="2" type="ORF">C823_04570</name>
</gene>
<dbReference type="EMBL" id="AQFT01000133">
    <property type="protein sequence ID" value="EMZ21426.1"/>
    <property type="molecule type" value="Genomic_DNA"/>
</dbReference>
<dbReference type="PATRIC" id="fig|1235802.3.peg.4853"/>
<dbReference type="STRING" id="1235802.C823_04570"/>
<dbReference type="Gene3D" id="2.60.40.1080">
    <property type="match status" value="1"/>
</dbReference>
<comment type="caution">
    <text evidence="2">The sequence shown here is derived from an EMBL/GenBank/DDBJ whole genome shotgun (WGS) entry which is preliminary data.</text>
</comment>
<dbReference type="Proteomes" id="UP000012589">
    <property type="component" value="Unassembled WGS sequence"/>
</dbReference>
<keyword evidence="3" id="KW-1185">Reference proteome</keyword>
<name>N1ZZW4_9FIRM</name>
<organism evidence="2 3">
    <name type="scientific">Eubacterium plexicaudatum ASF492</name>
    <dbReference type="NCBI Taxonomy" id="1235802"/>
    <lineage>
        <taxon>Bacteria</taxon>
        <taxon>Bacillati</taxon>
        <taxon>Bacillota</taxon>
        <taxon>Clostridia</taxon>
        <taxon>Eubacteriales</taxon>
        <taxon>Eubacteriaceae</taxon>
        <taxon>Eubacterium</taxon>
    </lineage>
</organism>
<evidence type="ECO:0000259" key="1">
    <source>
        <dbReference type="SMART" id="SM00635"/>
    </source>
</evidence>
<evidence type="ECO:0000313" key="3">
    <source>
        <dbReference type="Proteomes" id="UP000012589"/>
    </source>
</evidence>
<proteinExistence type="predicted"/>
<dbReference type="HOGENOM" id="CLU_825651_0_0_9"/>